<evidence type="ECO:0000256" key="1">
    <source>
        <dbReference type="ARBA" id="ARBA00006611"/>
    </source>
</evidence>
<proteinExistence type="inferred from homology"/>
<dbReference type="Gene3D" id="3.30.300.160">
    <property type="entry name" value="Type II secretion system, protein E, N-terminal domain"/>
    <property type="match status" value="1"/>
</dbReference>
<name>A0A1H6FTH0_THEAL</name>
<feature type="compositionally biased region" description="Polar residues" evidence="5">
    <location>
        <begin position="7"/>
        <end position="22"/>
    </location>
</feature>
<dbReference type="PANTHER" id="PTHR30258">
    <property type="entry name" value="TYPE II SECRETION SYSTEM PROTEIN GSPE-RELATED"/>
    <property type="match status" value="1"/>
</dbReference>
<dbReference type="PROSITE" id="PS00662">
    <property type="entry name" value="T2SP_E"/>
    <property type="match status" value="1"/>
</dbReference>
<keyword evidence="2" id="KW-0547">Nucleotide-binding</keyword>
<dbReference type="EMBL" id="FNWJ01000002">
    <property type="protein sequence ID" value="SEH14117.1"/>
    <property type="molecule type" value="Genomic_DNA"/>
</dbReference>
<dbReference type="CDD" id="cd01129">
    <property type="entry name" value="PulE-GspE-like"/>
    <property type="match status" value="1"/>
</dbReference>
<dbReference type="InterPro" id="IPR007831">
    <property type="entry name" value="T2SS_GspE_N"/>
</dbReference>
<dbReference type="GO" id="GO:0005886">
    <property type="term" value="C:plasma membrane"/>
    <property type="evidence" value="ECO:0007669"/>
    <property type="project" value="TreeGrafter"/>
</dbReference>
<sequence length="613" mass="66503">MSDARGQPQTRTVSAPGNAKQTADSEDEAAVATKQAAGRQSGRANGNGKAAGGSNGARGPVKGRFVSDVIVELGFVSRAIVDAAVEQARAEGTTPEELLIQQGALTPDQLARAIAARYELEYFDLQERKPDPNALNLIRPEDAKRFQAVPVGFEGDDVVTVAMANPRDIVTLDDLKLLIRRDVKPVVASRDDIQALIKKMSSTVELGTEQAEEEAEELEEAFGELRETAADSPVVRLVNQILQQAIEEGASDIHFEPEESELKVRFRVDGVLREVSTIQRKFVASAISRIKIMANLDIAEKRVPQDGRVSLNVDGHEIDVRVVTMPSVRGEGVVMRILDKEKALIGLDKLGMSPRNRQRFEESFKRPHGAVLVTGPTGSGKSTTLYAALNELNSPDRKIITIEDPVEYQLPGVNQLQVNLKAGLTFATGLRAMLRADPDVIMVGEIRDAETAQIAIESALTGHLVLSTLHTNDAPSAITRLTEMGIEPFLTASAVVCVVAQRLVRMLCVHCKERTILTVDALRAAGYHAAFDIEAYEPVGCKQCGGSGYKGRTGVHEVMLMSDEIRELTVERASADQIRKVAIEQGMRPLRDDGFEKVKQGITSIAEVARVAA</sequence>
<evidence type="ECO:0000259" key="6">
    <source>
        <dbReference type="PROSITE" id="PS00662"/>
    </source>
</evidence>
<dbReference type="Pfam" id="PF00437">
    <property type="entry name" value="T2SSE"/>
    <property type="match status" value="1"/>
</dbReference>
<evidence type="ECO:0000313" key="7">
    <source>
        <dbReference type="EMBL" id="SEH14117.1"/>
    </source>
</evidence>
<dbReference type="GO" id="GO:0016887">
    <property type="term" value="F:ATP hydrolysis activity"/>
    <property type="evidence" value="ECO:0007669"/>
    <property type="project" value="TreeGrafter"/>
</dbReference>
<keyword evidence="8" id="KW-1185">Reference proteome</keyword>
<comment type="similarity">
    <text evidence="1">Belongs to the GSP E family.</text>
</comment>
<evidence type="ECO:0000256" key="4">
    <source>
        <dbReference type="SAM" id="Coils"/>
    </source>
</evidence>
<dbReference type="AlphaFoldDB" id="A0A1H6FTH0"/>
<dbReference type="InterPro" id="IPR003593">
    <property type="entry name" value="AAA+_ATPase"/>
</dbReference>
<dbReference type="InterPro" id="IPR001482">
    <property type="entry name" value="T2SS/T4SS_dom"/>
</dbReference>
<dbReference type="Pfam" id="PF05157">
    <property type="entry name" value="MshEN"/>
    <property type="match status" value="1"/>
</dbReference>
<reference evidence="8" key="1">
    <citation type="submission" date="2016-10" db="EMBL/GenBank/DDBJ databases">
        <authorList>
            <person name="Varghese N."/>
            <person name="Submissions S."/>
        </authorList>
    </citation>
    <scope>NUCLEOTIDE SEQUENCE [LARGE SCALE GENOMIC DNA]</scope>
    <source>
        <strain evidence="8">ATCC 35263</strain>
    </source>
</reference>
<protein>
    <submittedName>
        <fullName evidence="7">Type IV pilus assembly protein PilB</fullName>
    </submittedName>
</protein>
<dbReference type="FunFam" id="3.40.50.300:FF:000398">
    <property type="entry name" value="Type IV pilus assembly ATPase PilB"/>
    <property type="match status" value="1"/>
</dbReference>
<dbReference type="InterPro" id="IPR037257">
    <property type="entry name" value="T2SS_E_N_sf"/>
</dbReference>
<dbReference type="STRING" id="29539.SAMN02745716_1513"/>
<dbReference type="PANTHER" id="PTHR30258:SF1">
    <property type="entry name" value="PROTEIN TRANSPORT PROTEIN HOFB HOMOLOG"/>
    <property type="match status" value="1"/>
</dbReference>
<dbReference type="InterPro" id="IPR027417">
    <property type="entry name" value="P-loop_NTPase"/>
</dbReference>
<evidence type="ECO:0000256" key="2">
    <source>
        <dbReference type="ARBA" id="ARBA00022741"/>
    </source>
</evidence>
<evidence type="ECO:0000313" key="8">
    <source>
        <dbReference type="Proteomes" id="UP000222056"/>
    </source>
</evidence>
<gene>
    <name evidence="7" type="ORF">SAMN02745716_1513</name>
</gene>
<dbReference type="FunFam" id="3.30.450.90:FF:000001">
    <property type="entry name" value="Type II secretion system ATPase GspE"/>
    <property type="match status" value="1"/>
</dbReference>
<dbReference type="SMART" id="SM00382">
    <property type="entry name" value="AAA"/>
    <property type="match status" value="1"/>
</dbReference>
<dbReference type="SUPFAM" id="SSF52540">
    <property type="entry name" value="P-loop containing nucleoside triphosphate hydrolases"/>
    <property type="match status" value="1"/>
</dbReference>
<feature type="domain" description="Bacterial type II secretion system protein E" evidence="6">
    <location>
        <begin position="434"/>
        <end position="448"/>
    </location>
</feature>
<dbReference type="Gene3D" id="3.40.50.300">
    <property type="entry name" value="P-loop containing nucleotide triphosphate hydrolases"/>
    <property type="match status" value="1"/>
</dbReference>
<organism evidence="7 8">
    <name type="scientific">Thermoleophilum album</name>
    <dbReference type="NCBI Taxonomy" id="29539"/>
    <lineage>
        <taxon>Bacteria</taxon>
        <taxon>Bacillati</taxon>
        <taxon>Actinomycetota</taxon>
        <taxon>Thermoleophilia</taxon>
        <taxon>Thermoleophilales</taxon>
        <taxon>Thermoleophilaceae</taxon>
        <taxon>Thermoleophilum</taxon>
    </lineage>
</organism>
<evidence type="ECO:0000256" key="5">
    <source>
        <dbReference type="SAM" id="MobiDB-lite"/>
    </source>
</evidence>
<evidence type="ECO:0000256" key="3">
    <source>
        <dbReference type="ARBA" id="ARBA00022840"/>
    </source>
</evidence>
<dbReference type="RefSeq" id="WP_093117829.1">
    <property type="nucleotide sequence ID" value="NZ_FNWJ01000002.1"/>
</dbReference>
<dbReference type="Gene3D" id="3.30.450.90">
    <property type="match status" value="1"/>
</dbReference>
<accession>A0A1H6FTH0</accession>
<dbReference type="SUPFAM" id="SSF160246">
    <property type="entry name" value="EspE N-terminal domain-like"/>
    <property type="match status" value="1"/>
</dbReference>
<keyword evidence="4" id="KW-0175">Coiled coil</keyword>
<keyword evidence="3" id="KW-0067">ATP-binding</keyword>
<dbReference type="OrthoDB" id="9805147at2"/>
<dbReference type="GO" id="GO:0005524">
    <property type="term" value="F:ATP binding"/>
    <property type="evidence" value="ECO:0007669"/>
    <property type="project" value="UniProtKB-KW"/>
</dbReference>
<feature type="region of interest" description="Disordered" evidence="5">
    <location>
        <begin position="1"/>
        <end position="58"/>
    </location>
</feature>
<feature type="coiled-coil region" evidence="4">
    <location>
        <begin position="201"/>
        <end position="231"/>
    </location>
</feature>
<dbReference type="Proteomes" id="UP000222056">
    <property type="component" value="Unassembled WGS sequence"/>
</dbReference>